<feature type="domain" description="Thioredoxin" evidence="2">
    <location>
        <begin position="1"/>
        <end position="174"/>
    </location>
</feature>
<dbReference type="InterPro" id="IPR036249">
    <property type="entry name" value="Thioredoxin-like_sf"/>
</dbReference>
<dbReference type="Proteomes" id="UP001596091">
    <property type="component" value="Unassembled WGS sequence"/>
</dbReference>
<dbReference type="PANTHER" id="PTHR13887:SF55">
    <property type="entry name" value="SLR0313 PROTEIN"/>
    <property type="match status" value="1"/>
</dbReference>
<sequence length="175" mass="19742">MPKLTVPVSKEDHAEGMTDARCTLVEYGDYQCLNCGAAYPLVKRLQRHFGSQLRFVFRNFPMTRLHAEAENAAQVAEFAGAHGKFWEVHDLLLENQLRLGDALYAEIGEQCGLQLADLRDALQQQVFLKRVRDDFAGGVRSGVNGTPTFFVNDERFNGPKDFEHLSQAIEDAIRQ</sequence>
<keyword evidence="4" id="KW-1185">Reference proteome</keyword>
<name>A0ABW1EDF1_9BACT</name>
<dbReference type="RefSeq" id="WP_263338762.1">
    <property type="nucleotide sequence ID" value="NZ_JAGSYH010000004.1"/>
</dbReference>
<dbReference type="SUPFAM" id="SSF52833">
    <property type="entry name" value="Thioredoxin-like"/>
    <property type="match status" value="1"/>
</dbReference>
<dbReference type="EMBL" id="JBHSPH010000002">
    <property type="protein sequence ID" value="MFC5862311.1"/>
    <property type="molecule type" value="Genomic_DNA"/>
</dbReference>
<evidence type="ECO:0000313" key="4">
    <source>
        <dbReference type="Proteomes" id="UP001596091"/>
    </source>
</evidence>
<comment type="caution">
    <text evidence="3">The sequence shown here is derived from an EMBL/GenBank/DDBJ whole genome shotgun (WGS) entry which is preliminary data.</text>
</comment>
<evidence type="ECO:0000313" key="3">
    <source>
        <dbReference type="EMBL" id="MFC5862311.1"/>
    </source>
</evidence>
<evidence type="ECO:0000259" key="2">
    <source>
        <dbReference type="PROSITE" id="PS51352"/>
    </source>
</evidence>
<gene>
    <name evidence="3" type="ORF">ACFPT7_08400</name>
</gene>
<dbReference type="Pfam" id="PF13462">
    <property type="entry name" value="Thioredoxin_4"/>
    <property type="match status" value="1"/>
</dbReference>
<protein>
    <submittedName>
        <fullName evidence="3">DsbA family protein</fullName>
    </submittedName>
</protein>
<reference evidence="4" key="1">
    <citation type="journal article" date="2019" name="Int. J. Syst. Evol. Microbiol.">
        <title>The Global Catalogue of Microorganisms (GCM) 10K type strain sequencing project: providing services to taxonomists for standard genome sequencing and annotation.</title>
        <authorList>
            <consortium name="The Broad Institute Genomics Platform"/>
            <consortium name="The Broad Institute Genome Sequencing Center for Infectious Disease"/>
            <person name="Wu L."/>
            <person name="Ma J."/>
        </authorList>
    </citation>
    <scope>NUCLEOTIDE SEQUENCE [LARGE SCALE GENOMIC DNA]</scope>
    <source>
        <strain evidence="4">JCM 4087</strain>
    </source>
</reference>
<dbReference type="PROSITE" id="PS51352">
    <property type="entry name" value="THIOREDOXIN_2"/>
    <property type="match status" value="1"/>
</dbReference>
<evidence type="ECO:0000256" key="1">
    <source>
        <dbReference type="ARBA" id="ARBA00005791"/>
    </source>
</evidence>
<dbReference type="InterPro" id="IPR013766">
    <property type="entry name" value="Thioredoxin_domain"/>
</dbReference>
<dbReference type="Gene3D" id="3.40.30.10">
    <property type="entry name" value="Glutaredoxin"/>
    <property type="match status" value="1"/>
</dbReference>
<proteinExistence type="inferred from homology"/>
<comment type="similarity">
    <text evidence="1">Belongs to the thioredoxin family. DsbA subfamily.</text>
</comment>
<dbReference type="PANTHER" id="PTHR13887">
    <property type="entry name" value="GLUTATHIONE S-TRANSFERASE KAPPA"/>
    <property type="match status" value="1"/>
</dbReference>
<accession>A0ABW1EDF1</accession>
<dbReference type="InterPro" id="IPR012336">
    <property type="entry name" value="Thioredoxin-like_fold"/>
</dbReference>
<organism evidence="3 4">
    <name type="scientific">Acidicapsa dinghuensis</name>
    <dbReference type="NCBI Taxonomy" id="2218256"/>
    <lineage>
        <taxon>Bacteria</taxon>
        <taxon>Pseudomonadati</taxon>
        <taxon>Acidobacteriota</taxon>
        <taxon>Terriglobia</taxon>
        <taxon>Terriglobales</taxon>
        <taxon>Acidobacteriaceae</taxon>
        <taxon>Acidicapsa</taxon>
    </lineage>
</organism>